<dbReference type="Proteomes" id="UP000827872">
    <property type="component" value="Linkage Group LG12"/>
</dbReference>
<accession>A0ACB8F0J2</accession>
<sequence length="342" mass="38094">MHRGEMGTICKEFPAARTSGTTFLDHKVCQDDQNQPSGFIFPFLCRPCACDAAGSIGTCDPHAGHCSCKEKVEGFLCNRCQPGAFNLQPHNPAGCTSCFCFGHSQACAAAPGYEVHNIISDFRQGQIKTRRMGLDGWRAETPVGQEVPLSWEEGEIFLQPDKQEAADFVAPEKFLCDQRLSYGQELLVRFHTQDHAPNASPFPIWLVLKGDGFVVSVQNSSLEGHRNITHHEEHAVTFRLHEIEEKMQPTLSPFQFQRLLSNLTEFRIQVESRGRPGMGSQLLQEARWLLAPFTRWGLDGGSSKEKVPLLNAGRSIWVGRNTLLEQGTCIQMAHGTTIPDFL</sequence>
<comment type="caution">
    <text evidence="1">The sequence shown here is derived from an EMBL/GenBank/DDBJ whole genome shotgun (WGS) entry which is preliminary data.</text>
</comment>
<proteinExistence type="predicted"/>
<evidence type="ECO:0000313" key="2">
    <source>
        <dbReference type="Proteomes" id="UP000827872"/>
    </source>
</evidence>
<dbReference type="EMBL" id="CM037625">
    <property type="protein sequence ID" value="KAH7998616.1"/>
    <property type="molecule type" value="Genomic_DNA"/>
</dbReference>
<name>A0ACB8F0J2_9SAUR</name>
<gene>
    <name evidence="1" type="ORF">K3G42_018477</name>
</gene>
<keyword evidence="2" id="KW-1185">Reference proteome</keyword>
<evidence type="ECO:0000313" key="1">
    <source>
        <dbReference type="EMBL" id="KAH7998616.1"/>
    </source>
</evidence>
<reference evidence="1" key="1">
    <citation type="submission" date="2021-08" db="EMBL/GenBank/DDBJ databases">
        <title>The first chromosome-level gecko genome reveals the dynamic sex chromosomes of Neotropical dwarf geckos (Sphaerodactylidae: Sphaerodactylus).</title>
        <authorList>
            <person name="Pinto B.J."/>
            <person name="Keating S.E."/>
            <person name="Gamble T."/>
        </authorList>
    </citation>
    <scope>NUCLEOTIDE SEQUENCE</scope>
    <source>
        <strain evidence="1">TG3544</strain>
    </source>
</reference>
<protein>
    <submittedName>
        <fullName evidence="1">Uncharacterized protein</fullName>
    </submittedName>
</protein>
<organism evidence="1 2">
    <name type="scientific">Sphaerodactylus townsendi</name>
    <dbReference type="NCBI Taxonomy" id="933632"/>
    <lineage>
        <taxon>Eukaryota</taxon>
        <taxon>Metazoa</taxon>
        <taxon>Chordata</taxon>
        <taxon>Craniata</taxon>
        <taxon>Vertebrata</taxon>
        <taxon>Euteleostomi</taxon>
        <taxon>Lepidosauria</taxon>
        <taxon>Squamata</taxon>
        <taxon>Bifurcata</taxon>
        <taxon>Gekkota</taxon>
        <taxon>Sphaerodactylidae</taxon>
        <taxon>Sphaerodactylus</taxon>
    </lineage>
</organism>